<dbReference type="SUPFAM" id="SSF46689">
    <property type="entry name" value="Homeodomain-like"/>
    <property type="match status" value="1"/>
</dbReference>
<dbReference type="InterPro" id="IPR001647">
    <property type="entry name" value="HTH_TetR"/>
</dbReference>
<evidence type="ECO:0000313" key="5">
    <source>
        <dbReference type="Proteomes" id="UP000529710"/>
    </source>
</evidence>
<dbReference type="Gene3D" id="1.10.357.10">
    <property type="entry name" value="Tetracycline Repressor, domain 2"/>
    <property type="match status" value="1"/>
</dbReference>
<name>A0A7Y0EVJ7_9BIFI</name>
<evidence type="ECO:0000256" key="2">
    <source>
        <dbReference type="PROSITE-ProRule" id="PRU00335"/>
    </source>
</evidence>
<dbReference type="AlphaFoldDB" id="A0A7Y0EVJ7"/>
<gene>
    <name evidence="4" type="ORF">G1C98_1514</name>
</gene>
<dbReference type="PANTHER" id="PTHR43479:SF11">
    <property type="entry name" value="ACREF_ENVCD OPERON REPRESSOR-RELATED"/>
    <property type="match status" value="1"/>
</dbReference>
<keyword evidence="5" id="KW-1185">Reference proteome</keyword>
<comment type="caution">
    <text evidence="4">The sequence shown here is derived from an EMBL/GenBank/DDBJ whole genome shotgun (WGS) entry which is preliminary data.</text>
</comment>
<protein>
    <submittedName>
        <fullName evidence="4">AcrR family transcriptional regulator</fullName>
    </submittedName>
</protein>
<dbReference type="RefSeq" id="WP_169080671.1">
    <property type="nucleotide sequence ID" value="NZ_JAAIIF010000014.1"/>
</dbReference>
<sequence length="201" mass="22638">MSSGKITTPGGKGDARRAAIVRATRDICAERGFSKVTISDIANRAHMTRSLFYHYFSDKDEVADAVLDDVVDGILTRMEQWDASRKPGDIDGALNDFVDLTRRLIVDESPFSNRLVQDGNAALYIRFLDRVTDRIADLLQRTTVQDFEARHDLPIVCVRETFMLLVSGMISLIRSHPDISNATVKKLIVQTLHLNDYVRLD</sequence>
<dbReference type="Pfam" id="PF00440">
    <property type="entry name" value="TetR_N"/>
    <property type="match status" value="1"/>
</dbReference>
<dbReference type="GO" id="GO:0003677">
    <property type="term" value="F:DNA binding"/>
    <property type="evidence" value="ECO:0007669"/>
    <property type="project" value="UniProtKB-UniRule"/>
</dbReference>
<feature type="DNA-binding region" description="H-T-H motif" evidence="2">
    <location>
        <begin position="37"/>
        <end position="56"/>
    </location>
</feature>
<evidence type="ECO:0000313" key="4">
    <source>
        <dbReference type="EMBL" id="NMM96778.1"/>
    </source>
</evidence>
<dbReference type="PROSITE" id="PS50977">
    <property type="entry name" value="HTH_TETR_2"/>
    <property type="match status" value="1"/>
</dbReference>
<evidence type="ECO:0000259" key="3">
    <source>
        <dbReference type="PROSITE" id="PS50977"/>
    </source>
</evidence>
<dbReference type="EMBL" id="JAAIIF010000014">
    <property type="protein sequence ID" value="NMM96778.1"/>
    <property type="molecule type" value="Genomic_DNA"/>
</dbReference>
<dbReference type="InterPro" id="IPR009057">
    <property type="entry name" value="Homeodomain-like_sf"/>
</dbReference>
<dbReference type="Proteomes" id="UP000529710">
    <property type="component" value="Unassembled WGS sequence"/>
</dbReference>
<dbReference type="InterPro" id="IPR050624">
    <property type="entry name" value="HTH-type_Tx_Regulator"/>
</dbReference>
<keyword evidence="1 2" id="KW-0238">DNA-binding</keyword>
<dbReference type="PANTHER" id="PTHR43479">
    <property type="entry name" value="ACREF/ENVCD OPERON REPRESSOR-RELATED"/>
    <property type="match status" value="1"/>
</dbReference>
<proteinExistence type="predicted"/>
<feature type="domain" description="HTH tetR-type" evidence="3">
    <location>
        <begin position="14"/>
        <end position="74"/>
    </location>
</feature>
<organism evidence="4 5">
    <name type="scientific">Bifidobacterium erythrocebi</name>
    <dbReference type="NCBI Taxonomy" id="2675325"/>
    <lineage>
        <taxon>Bacteria</taxon>
        <taxon>Bacillati</taxon>
        <taxon>Actinomycetota</taxon>
        <taxon>Actinomycetes</taxon>
        <taxon>Bifidobacteriales</taxon>
        <taxon>Bifidobacteriaceae</taxon>
        <taxon>Bifidobacterium</taxon>
    </lineage>
</organism>
<evidence type="ECO:0000256" key="1">
    <source>
        <dbReference type="ARBA" id="ARBA00023125"/>
    </source>
</evidence>
<accession>A0A7Y0EVJ7</accession>
<reference evidence="4 5" key="1">
    <citation type="submission" date="2020-02" db="EMBL/GenBank/DDBJ databases">
        <title>Characterization of phylogenetic diversity of novel bifidobacterial species isolated in Czech ZOOs.</title>
        <authorList>
            <person name="Lugli G.A."/>
            <person name="Vera N.B."/>
            <person name="Ventura M."/>
        </authorList>
    </citation>
    <scope>NUCLEOTIDE SEQUENCE [LARGE SCALE GENOMIC DNA]</scope>
    <source>
        <strain evidence="4 5">DSM 109960</strain>
    </source>
</reference>
<dbReference type="PRINTS" id="PR00455">
    <property type="entry name" value="HTHTETR"/>
</dbReference>